<dbReference type="STRING" id="1423814.HMPREF0549_1798"/>
<dbReference type="AlphaFoldDB" id="C2EWG2"/>
<accession>C2EWG2</accession>
<dbReference type="EMBL" id="ACGV01000194">
    <property type="protein sequence ID" value="EEJ39745.1"/>
    <property type="molecule type" value="Genomic_DNA"/>
</dbReference>
<dbReference type="InterPro" id="IPR024535">
    <property type="entry name" value="RHGA/B-epi-like_pectate_lyase"/>
</dbReference>
<dbReference type="RefSeq" id="WP_003717418.1">
    <property type="nucleotide sequence ID" value="NZ_AZGL01000003.1"/>
</dbReference>
<feature type="region of interest" description="Disordered" evidence="1">
    <location>
        <begin position="430"/>
        <end position="454"/>
    </location>
</feature>
<dbReference type="InterPro" id="IPR012334">
    <property type="entry name" value="Pectin_lyas_fold"/>
</dbReference>
<comment type="caution">
    <text evidence="3">The sequence shown here is derived from an EMBL/GenBank/DDBJ whole genome shotgun (WGS) entry which is preliminary data.</text>
</comment>
<dbReference type="PATRIC" id="fig|1423814.6.peg.858"/>
<reference evidence="3 4" key="1">
    <citation type="submission" date="2009-01" db="EMBL/GenBank/DDBJ databases">
        <authorList>
            <person name="Qin X."/>
            <person name="Bachman B."/>
            <person name="Battles P."/>
            <person name="Bell A."/>
            <person name="Bess C."/>
            <person name="Bickham C."/>
            <person name="Chaboub L."/>
            <person name="Chen D."/>
            <person name="Coyle M."/>
            <person name="Deiros D.R."/>
            <person name="Dinh H."/>
            <person name="Forbes L."/>
            <person name="Fowler G."/>
            <person name="Francisco L."/>
            <person name="Fu Q."/>
            <person name="Gubbala S."/>
            <person name="Hale W."/>
            <person name="Han Y."/>
            <person name="Hemphill L."/>
            <person name="Highlander S.K."/>
            <person name="Hirani K."/>
            <person name="Hogues M."/>
            <person name="Jackson L."/>
            <person name="Jakkamsetti A."/>
            <person name="Javaid M."/>
            <person name="Jiang H."/>
            <person name="Korchina V."/>
            <person name="Kovar C."/>
            <person name="Lara F."/>
            <person name="Lee S."/>
            <person name="Mata R."/>
            <person name="Mathew T."/>
            <person name="Moen C."/>
            <person name="Morales K."/>
            <person name="Munidasa M."/>
            <person name="Nazareth L."/>
            <person name="Ngo R."/>
            <person name="Nguyen L."/>
            <person name="Okwuonu G."/>
            <person name="Ongeri F."/>
            <person name="Patil S."/>
            <person name="Petrosino J."/>
            <person name="Pham C."/>
            <person name="Pham P."/>
            <person name="Pu L.-L."/>
            <person name="Puazo M."/>
            <person name="Raj R."/>
            <person name="Reid J."/>
            <person name="Rouhana J."/>
            <person name="Saada N."/>
            <person name="Shang Y."/>
            <person name="Simmons D."/>
            <person name="Thornton R."/>
            <person name="Warren J."/>
            <person name="Weissenberger G."/>
            <person name="Zhang J."/>
            <person name="Zhang L."/>
            <person name="Zhou C."/>
            <person name="Zhu D."/>
            <person name="Muzny D."/>
            <person name="Worley K."/>
            <person name="Gibbs R."/>
        </authorList>
    </citation>
    <scope>NUCLEOTIDE SEQUENCE [LARGE SCALE GENOMIC DNA]</scope>
    <source>
        <strain evidence="3 4">ATCC 49540</strain>
    </source>
</reference>
<feature type="compositionally biased region" description="Polar residues" evidence="1">
    <location>
        <begin position="433"/>
        <end position="444"/>
    </location>
</feature>
<dbReference type="Pfam" id="PF12708">
    <property type="entry name" value="Pect-lyase_RHGA_epim"/>
    <property type="match status" value="1"/>
</dbReference>
<dbReference type="eggNOG" id="ENOG5030YE5">
    <property type="taxonomic scope" value="Bacteria"/>
</dbReference>
<evidence type="ECO:0000313" key="4">
    <source>
        <dbReference type="Proteomes" id="UP000004483"/>
    </source>
</evidence>
<sequence>MAEQILGRVLMNFAGNYDSTKRYQYLDVVMYQGSSYVCQIDSTGILPTDDSHWQLLASAGKDGKSAADSQLVVNVITFGLVGDGVTDNAPAMQKMADWVAQQSLQPTLFFPQGTYAWSNTIQFKEPVTLAGVDGSWLKYTGTGTGLLLGKSGMNASNYLGHCTFTVEHLGFTGGGDSQYLIQFNNFVTQSRVSYCRFHDAGGRNHGHITDFCIHFNADAWDGRVEHCQFDVSLSGGQRQFVDMDEYGNSRVVVADNLVTSLSGFGTAIFLNGCNNQVIRNKIEGFQNNVRLGTQANQSIVAFNYFEKNGSSMPSAAVEIGNPNATTSASPRYIYIAHNYAGLHNKAGKMYSTLVGPSSDKALLRNVTIDGNFVNAADYTTKPTALGFIVRENNLAGQVGNHSVNNYLSQGYQGILDMSTSNGENNLREPWIENDSSSASNSIDTENLDKNNKPSEIPDGFSYALKKAEAIGIDRSDFAKDAQAGSKGLLTTKAVSGLVKQHFELLDGLEPLNFERTGSGDTWTDWFCMTSWN</sequence>
<dbReference type="SUPFAM" id="SSF51126">
    <property type="entry name" value="Pectin lyase-like"/>
    <property type="match status" value="1"/>
</dbReference>
<feature type="domain" description="Rhamnogalacturonase A/B/Epimerase-like pectate lyase" evidence="2">
    <location>
        <begin position="73"/>
        <end position="299"/>
    </location>
</feature>
<evidence type="ECO:0000259" key="2">
    <source>
        <dbReference type="Pfam" id="PF12708"/>
    </source>
</evidence>
<evidence type="ECO:0000313" key="3">
    <source>
        <dbReference type="EMBL" id="EEJ39745.1"/>
    </source>
</evidence>
<dbReference type="HOGENOM" id="CLU_511708_0_0_9"/>
<name>C2EWG2_9LACO</name>
<organism evidence="3 4">
    <name type="scientific">Limosilactobacillus vaginalis DSM 5837 = ATCC 49540</name>
    <dbReference type="NCBI Taxonomy" id="1423814"/>
    <lineage>
        <taxon>Bacteria</taxon>
        <taxon>Bacillati</taxon>
        <taxon>Bacillota</taxon>
        <taxon>Bacilli</taxon>
        <taxon>Lactobacillales</taxon>
        <taxon>Lactobacillaceae</taxon>
        <taxon>Limosilactobacillus</taxon>
    </lineage>
</organism>
<protein>
    <recommendedName>
        <fullName evidence="2">Rhamnogalacturonase A/B/Epimerase-like pectate lyase domain-containing protein</fullName>
    </recommendedName>
</protein>
<evidence type="ECO:0000256" key="1">
    <source>
        <dbReference type="SAM" id="MobiDB-lite"/>
    </source>
</evidence>
<proteinExistence type="predicted"/>
<dbReference type="InterPro" id="IPR011050">
    <property type="entry name" value="Pectin_lyase_fold/virulence"/>
</dbReference>
<dbReference type="Proteomes" id="UP000004483">
    <property type="component" value="Unassembled WGS sequence"/>
</dbReference>
<gene>
    <name evidence="3" type="ORF">HMPREF0549_1798</name>
</gene>
<dbReference type="Gene3D" id="2.160.20.10">
    <property type="entry name" value="Single-stranded right-handed beta-helix, Pectin lyase-like"/>
    <property type="match status" value="1"/>
</dbReference>
<dbReference type="OrthoDB" id="3227120at2"/>